<evidence type="ECO:0000313" key="1">
    <source>
        <dbReference type="EMBL" id="GAA5139201.1"/>
    </source>
</evidence>
<dbReference type="RefSeq" id="WP_345611978.1">
    <property type="nucleotide sequence ID" value="NZ_BAABJO010000043.1"/>
</dbReference>
<evidence type="ECO:0000313" key="2">
    <source>
        <dbReference type="Proteomes" id="UP001500804"/>
    </source>
</evidence>
<organism evidence="1 2">
    <name type="scientific">Pseudonocardia adelaidensis</name>
    <dbReference type="NCBI Taxonomy" id="648754"/>
    <lineage>
        <taxon>Bacteria</taxon>
        <taxon>Bacillati</taxon>
        <taxon>Actinomycetota</taxon>
        <taxon>Actinomycetes</taxon>
        <taxon>Pseudonocardiales</taxon>
        <taxon>Pseudonocardiaceae</taxon>
        <taxon>Pseudonocardia</taxon>
    </lineage>
</organism>
<proteinExistence type="predicted"/>
<comment type="caution">
    <text evidence="1">The sequence shown here is derived from an EMBL/GenBank/DDBJ whole genome shotgun (WGS) entry which is preliminary data.</text>
</comment>
<sequence length="470" mass="51454">MTTTTTEPATTTDPATATDAAISARLRAPDYRQWRAAVEATGGCAAPIQLRGSTTILDRDGQVLIERGGDVLAPCGNRRETVCPACSERYAADAFHLLRAGLAGDTGKGVPTSVTDKPRAFLTLTAPSFGPVHTRKTTRRGFVVPCGCGERHHGDDPRIGTARDPDTYDYEGAVLWQAHAAKLWGRFTTALRRSLAAALGIRVREFPDHARLSYAKVAEYQRRGLVHFHAVIRLDGPDGPAAPCPPGLDHDTLRAAISHAAQVATITTDRTDGTPITLSWGRQLDLRPIRPSGVAQLEDEAGEFTDAALAGYIAKYATKGTGASEGADRPVHDIDLVAHLDIPAHHRRMIETAWHLGGEPRYEALNLRRWAHMLGFRGHFLTKSHRYSVTFGAIRGERRTWRLAQDLAELDAATDDPNQIPIDLTTVTVINDWMPVRFGHRDHAERELALAIAERRRQQRRATTTGRNAS</sequence>
<dbReference type="Proteomes" id="UP001500804">
    <property type="component" value="Unassembled WGS sequence"/>
</dbReference>
<dbReference type="Pfam" id="PF20199">
    <property type="entry name" value="RepSA"/>
    <property type="match status" value="1"/>
</dbReference>
<dbReference type="InterPro" id="IPR046828">
    <property type="entry name" value="RepSA"/>
</dbReference>
<reference evidence="2" key="1">
    <citation type="journal article" date="2019" name="Int. J. Syst. Evol. Microbiol.">
        <title>The Global Catalogue of Microorganisms (GCM) 10K type strain sequencing project: providing services to taxonomists for standard genome sequencing and annotation.</title>
        <authorList>
            <consortium name="The Broad Institute Genomics Platform"/>
            <consortium name="The Broad Institute Genome Sequencing Center for Infectious Disease"/>
            <person name="Wu L."/>
            <person name="Ma J."/>
        </authorList>
    </citation>
    <scope>NUCLEOTIDE SEQUENCE [LARGE SCALE GENOMIC DNA]</scope>
    <source>
        <strain evidence="2">JCM 18302</strain>
    </source>
</reference>
<keyword evidence="2" id="KW-1185">Reference proteome</keyword>
<dbReference type="EMBL" id="BAABJO010000043">
    <property type="protein sequence ID" value="GAA5139201.1"/>
    <property type="molecule type" value="Genomic_DNA"/>
</dbReference>
<gene>
    <name evidence="1" type="primary">repSA</name>
    <name evidence="1" type="ORF">GCM10023320_74910</name>
</gene>
<name>A0ABP9P1U0_9PSEU</name>
<protein>
    <submittedName>
        <fullName evidence="1">Replication initiator protein RepSA</fullName>
    </submittedName>
</protein>
<accession>A0ABP9P1U0</accession>